<keyword evidence="4" id="KW-1185">Reference proteome</keyword>
<dbReference type="Gene3D" id="1.20.58.300">
    <property type="entry name" value="FlgN-like"/>
    <property type="match status" value="1"/>
</dbReference>
<reference evidence="3" key="1">
    <citation type="submission" date="2018-10" db="EMBL/GenBank/DDBJ databases">
        <title>Schaedlerella arabinophila gen. nov. sp. nov., isolated from the mouse intestinal tract and comparative analysis with the genome of the closely related altered Schaedler flora strain ASF502.</title>
        <authorList>
            <person name="Miyake S."/>
            <person name="Soh M."/>
            <person name="Seedorf H."/>
        </authorList>
    </citation>
    <scope>NUCLEOTIDE SEQUENCE [LARGE SCALE GENOMIC DNA]</scope>
    <source>
        <strain evidence="3">DSM 106076</strain>
    </source>
</reference>
<evidence type="ECO:0000313" key="3">
    <source>
        <dbReference type="EMBL" id="RRK33761.1"/>
    </source>
</evidence>
<dbReference type="InterPro" id="IPR007809">
    <property type="entry name" value="FlgN-like"/>
</dbReference>
<feature type="region of interest" description="Disordered" evidence="2">
    <location>
        <begin position="135"/>
        <end position="156"/>
    </location>
</feature>
<dbReference type="AlphaFoldDB" id="A0A3R8JQA5"/>
<name>A0A3R8JQA5_9FIRM</name>
<gene>
    <name evidence="3" type="ORF">EBB54_22145</name>
</gene>
<evidence type="ECO:0000256" key="2">
    <source>
        <dbReference type="SAM" id="MobiDB-lite"/>
    </source>
</evidence>
<accession>A0A3R8JQA5</accession>
<protein>
    <submittedName>
        <fullName evidence="3">Flagellar protein FlgN</fullName>
    </submittedName>
</protein>
<evidence type="ECO:0000313" key="4">
    <source>
        <dbReference type="Proteomes" id="UP000274920"/>
    </source>
</evidence>
<proteinExistence type="predicted"/>
<dbReference type="SUPFAM" id="SSF140566">
    <property type="entry name" value="FlgN-like"/>
    <property type="match status" value="1"/>
</dbReference>
<keyword evidence="3" id="KW-0282">Flagellum</keyword>
<dbReference type="Pfam" id="PF05130">
    <property type="entry name" value="FlgN"/>
    <property type="match status" value="1"/>
</dbReference>
<evidence type="ECO:0000256" key="1">
    <source>
        <dbReference type="ARBA" id="ARBA00022795"/>
    </source>
</evidence>
<comment type="caution">
    <text evidence="3">The sequence shown here is derived from an EMBL/GenBank/DDBJ whole genome shotgun (WGS) entry which is preliminary data.</text>
</comment>
<dbReference type="GO" id="GO:0044780">
    <property type="term" value="P:bacterial-type flagellum assembly"/>
    <property type="evidence" value="ECO:0007669"/>
    <property type="project" value="InterPro"/>
</dbReference>
<sequence>MNDFSAFADLMKQFIELFDTLIPIEQDKLDATVKNRVAIVEDFMHKEQAAVMRLRGLEQKREAEQKRLGLEGCTFRQILEKIPDTDAAMLKPLFDRIDGQIRSLQSLNGTIRDAIEVNLRVIELNLTGDPAGKATYSAAGQKTENGNNKHFSSRSI</sequence>
<dbReference type="EMBL" id="RHJS01000002">
    <property type="protein sequence ID" value="RRK33761.1"/>
    <property type="molecule type" value="Genomic_DNA"/>
</dbReference>
<keyword evidence="3" id="KW-0969">Cilium</keyword>
<organism evidence="3 4">
    <name type="scientific">Schaedlerella arabinosiphila</name>
    <dbReference type="NCBI Taxonomy" id="2044587"/>
    <lineage>
        <taxon>Bacteria</taxon>
        <taxon>Bacillati</taxon>
        <taxon>Bacillota</taxon>
        <taxon>Clostridia</taxon>
        <taxon>Lachnospirales</taxon>
        <taxon>Lachnospiraceae</taxon>
        <taxon>Schaedlerella</taxon>
    </lineage>
</organism>
<keyword evidence="3" id="KW-0966">Cell projection</keyword>
<dbReference type="RefSeq" id="WP_125128973.1">
    <property type="nucleotide sequence ID" value="NZ_RHJS01000002.1"/>
</dbReference>
<dbReference type="InterPro" id="IPR036679">
    <property type="entry name" value="FlgN-like_sf"/>
</dbReference>
<keyword evidence="1" id="KW-1005">Bacterial flagellum biogenesis</keyword>
<dbReference type="Proteomes" id="UP000274920">
    <property type="component" value="Unassembled WGS sequence"/>
</dbReference>
<feature type="compositionally biased region" description="Polar residues" evidence="2">
    <location>
        <begin position="138"/>
        <end position="156"/>
    </location>
</feature>